<proteinExistence type="predicted"/>
<protein>
    <submittedName>
        <fullName evidence="1">Uncharacterized protein</fullName>
    </submittedName>
</protein>
<gene>
    <name evidence="1" type="ORF">Gferi_14825</name>
</gene>
<keyword evidence="2" id="KW-1185">Reference proteome</keyword>
<dbReference type="AlphaFoldDB" id="A0A1D8GIL2"/>
<organism evidence="1 2">
    <name type="scientific">Geosporobacter ferrireducens</name>
    <dbReference type="NCBI Taxonomy" id="1424294"/>
    <lineage>
        <taxon>Bacteria</taxon>
        <taxon>Bacillati</taxon>
        <taxon>Bacillota</taxon>
        <taxon>Clostridia</taxon>
        <taxon>Peptostreptococcales</taxon>
        <taxon>Thermotaleaceae</taxon>
        <taxon>Geosporobacter</taxon>
    </lineage>
</organism>
<dbReference type="Proteomes" id="UP000095743">
    <property type="component" value="Chromosome"/>
</dbReference>
<sequence>MAGLTDAIERIKVLECPTGELESRITEILEDYEAANQETVTVNRVKGLDKNGAEAYKAQISGKQEESILILVKAGFDDYVAKVVDVYTH</sequence>
<dbReference type="RefSeq" id="WP_069977826.1">
    <property type="nucleotide sequence ID" value="NZ_CP017269.1"/>
</dbReference>
<accession>A0A1D8GIL2</accession>
<dbReference type="STRING" id="1424294.Gferi_14825"/>
<evidence type="ECO:0000313" key="2">
    <source>
        <dbReference type="Proteomes" id="UP000095743"/>
    </source>
</evidence>
<dbReference type="KEGG" id="gfe:Gferi_14825"/>
<reference evidence="1 2" key="1">
    <citation type="submission" date="2016-09" db="EMBL/GenBank/DDBJ databases">
        <title>Genomic analysis reveals versatility of anaerobic energy metabolism of Geosporobacter ferrireducens IRF9 of phylum Firmicutes.</title>
        <authorList>
            <person name="Kim S.-J."/>
        </authorList>
    </citation>
    <scope>NUCLEOTIDE SEQUENCE [LARGE SCALE GENOMIC DNA]</scope>
    <source>
        <strain evidence="1 2">IRF9</strain>
    </source>
</reference>
<name>A0A1D8GIL2_9FIRM</name>
<dbReference type="EMBL" id="CP017269">
    <property type="protein sequence ID" value="AOT70737.1"/>
    <property type="molecule type" value="Genomic_DNA"/>
</dbReference>
<dbReference type="OrthoDB" id="1911204at2"/>
<evidence type="ECO:0000313" key="1">
    <source>
        <dbReference type="EMBL" id="AOT70737.1"/>
    </source>
</evidence>